<comment type="caution">
    <text evidence="2">The sequence shown here is derived from an EMBL/GenBank/DDBJ whole genome shotgun (WGS) entry which is preliminary data.</text>
</comment>
<evidence type="ECO:0000313" key="3">
    <source>
        <dbReference type="Proteomes" id="UP000234345"/>
    </source>
</evidence>
<evidence type="ECO:0008006" key="4">
    <source>
        <dbReference type="Google" id="ProtNLM"/>
    </source>
</evidence>
<feature type="region of interest" description="Disordered" evidence="1">
    <location>
        <begin position="54"/>
        <end position="79"/>
    </location>
</feature>
<evidence type="ECO:0000313" key="2">
    <source>
        <dbReference type="EMBL" id="SOO23730.1"/>
    </source>
</evidence>
<accession>A0A7Z7NH38</accession>
<gene>
    <name evidence="2" type="ORF">XFF6991_30050</name>
</gene>
<sequence>MSDHNISKLESACVVVVRRGGVTRTKQFSYARFGGQRAALREARAWRDSMLDALPPAKRWSGPRPRPLANKRSNQPVGVSEFVGGDGRLRYSVNWVDAEGVSRVKTFSAGDAKSASPEIVRKAERTARRFRRAYEQARKAGTEFDPTQFNDWR</sequence>
<name>A0A7Z7NH38_XANCH</name>
<dbReference type="AlphaFoldDB" id="A0A7Z7NH38"/>
<dbReference type="Proteomes" id="UP000234345">
    <property type="component" value="Unassembled WGS sequence"/>
</dbReference>
<reference evidence="2 3" key="1">
    <citation type="submission" date="2017-10" db="EMBL/GenBank/DDBJ databases">
        <authorList>
            <person name="Regsiter A."/>
            <person name="William W."/>
        </authorList>
    </citation>
    <scope>NUCLEOTIDE SEQUENCE [LARGE SCALE GENOMIC DNA]</scope>
    <source>
        <strain evidence="2 3">CFBP6991</strain>
    </source>
</reference>
<dbReference type="EMBL" id="OCZC01000056">
    <property type="protein sequence ID" value="SOO23730.1"/>
    <property type="molecule type" value="Genomic_DNA"/>
</dbReference>
<protein>
    <recommendedName>
        <fullName evidence="4">AP2 domain-containing protein</fullName>
    </recommendedName>
</protein>
<dbReference type="RefSeq" id="WP_099866659.1">
    <property type="nucleotide sequence ID" value="NZ_OCZC01000056.1"/>
</dbReference>
<proteinExistence type="predicted"/>
<organism evidence="2 3">
    <name type="scientific">Xanthomonas campestris pv. phaseoli</name>
    <dbReference type="NCBI Taxonomy" id="317013"/>
    <lineage>
        <taxon>Bacteria</taxon>
        <taxon>Pseudomonadati</taxon>
        <taxon>Pseudomonadota</taxon>
        <taxon>Gammaproteobacteria</taxon>
        <taxon>Lysobacterales</taxon>
        <taxon>Lysobacteraceae</taxon>
        <taxon>Xanthomonas</taxon>
    </lineage>
</organism>
<evidence type="ECO:0000256" key="1">
    <source>
        <dbReference type="SAM" id="MobiDB-lite"/>
    </source>
</evidence>